<dbReference type="AlphaFoldDB" id="A0A8J7VZD1"/>
<evidence type="ECO:0000256" key="2">
    <source>
        <dbReference type="ARBA" id="ARBA00022963"/>
    </source>
</evidence>
<evidence type="ECO:0000256" key="4">
    <source>
        <dbReference type="PROSITE-ProRule" id="PRU01161"/>
    </source>
</evidence>
<evidence type="ECO:0000313" key="6">
    <source>
        <dbReference type="EMBL" id="MBR0597947.1"/>
    </source>
</evidence>
<name>A0A8J7VZD1_9FIRM</name>
<evidence type="ECO:0000259" key="5">
    <source>
        <dbReference type="PROSITE" id="PS51635"/>
    </source>
</evidence>
<dbReference type="InterPro" id="IPR050301">
    <property type="entry name" value="NTE"/>
</dbReference>
<accession>A0A8J7VZD1</accession>
<protein>
    <submittedName>
        <fullName evidence="6">Patatin-like phospholipase family protein</fullName>
    </submittedName>
</protein>
<dbReference type="PANTHER" id="PTHR14226:SF29">
    <property type="entry name" value="NEUROPATHY TARGET ESTERASE SWS"/>
    <property type="match status" value="1"/>
</dbReference>
<keyword evidence="7" id="KW-1185">Reference proteome</keyword>
<dbReference type="CDD" id="cd07209">
    <property type="entry name" value="Pat_hypo_Ecoli_Z1214_like"/>
    <property type="match status" value="1"/>
</dbReference>
<gene>
    <name evidence="6" type="ORF">KCX82_08690</name>
</gene>
<comment type="caution">
    <text evidence="6">The sequence shown here is derived from an EMBL/GenBank/DDBJ whole genome shotgun (WGS) entry which is preliminary data.</text>
</comment>
<dbReference type="Proteomes" id="UP000675664">
    <property type="component" value="Unassembled WGS sequence"/>
</dbReference>
<evidence type="ECO:0000256" key="3">
    <source>
        <dbReference type="ARBA" id="ARBA00023098"/>
    </source>
</evidence>
<feature type="short sequence motif" description="DGA/G" evidence="4">
    <location>
        <begin position="160"/>
        <end position="162"/>
    </location>
</feature>
<dbReference type="PANTHER" id="PTHR14226">
    <property type="entry name" value="NEUROPATHY TARGET ESTERASE/SWISS CHEESE D.MELANOGASTER"/>
    <property type="match status" value="1"/>
</dbReference>
<dbReference type="RefSeq" id="WP_227018070.1">
    <property type="nucleotide sequence ID" value="NZ_JAGSND010000004.1"/>
</dbReference>
<evidence type="ECO:0000313" key="7">
    <source>
        <dbReference type="Proteomes" id="UP000675664"/>
    </source>
</evidence>
<feature type="short sequence motif" description="GXSXG" evidence="4">
    <location>
        <begin position="39"/>
        <end position="43"/>
    </location>
</feature>
<feature type="short sequence motif" description="GXGXXG" evidence="4">
    <location>
        <begin position="12"/>
        <end position="17"/>
    </location>
</feature>
<dbReference type="EMBL" id="JAGSND010000004">
    <property type="protein sequence ID" value="MBR0597947.1"/>
    <property type="molecule type" value="Genomic_DNA"/>
</dbReference>
<dbReference type="InterPro" id="IPR002641">
    <property type="entry name" value="PNPLA_dom"/>
</dbReference>
<dbReference type="SUPFAM" id="SSF52151">
    <property type="entry name" value="FabD/lysophospholipase-like"/>
    <property type="match status" value="1"/>
</dbReference>
<dbReference type="InterPro" id="IPR016035">
    <property type="entry name" value="Acyl_Trfase/lysoPLipase"/>
</dbReference>
<reference evidence="6" key="2">
    <citation type="submission" date="2021-04" db="EMBL/GenBank/DDBJ databases">
        <authorList>
            <person name="Liu J."/>
        </authorList>
    </citation>
    <scope>NUCLEOTIDE SEQUENCE</scope>
    <source>
        <strain evidence="6">BAD-6</strain>
    </source>
</reference>
<keyword evidence="1 4" id="KW-0378">Hydrolase</keyword>
<sequence length="375" mass="42018">MEYRKTALVLGGGGARGAYEIGVWQALRELGIRIDIVAGSSVGAINGAMIAQEAFDLAVSLWVELETSMVFETDLKNIITNSGLGNNGLKEMLEKYIHEDKIRQSEIEYGLVTVELPKMTPKYLMKSDIPKGRLTDYILASASVFPINRSYEIDKVKYVDGGFTDNLPVGLALDRGATHIIAVDLDVIAIVRKENLKDAEHLKIIRCPWDLGNILIFDKANSKKIMRLGYLDTMKAFQVFEGSLYCFVKGDFDKRSIKSADLAGQIFELDPGIIYKKHIFQLRLKEAVDAHLLKTEQEYPTVSNAFINKLLEGISKAKSTFNSKTLTLIIARSLLETPETKNIFLTKPAIKLLKNEIYAANYMLKEGLIDFHMKK</sequence>
<organism evidence="6 7">
    <name type="scientific">Sinanaerobacter chloroacetimidivorans</name>
    <dbReference type="NCBI Taxonomy" id="2818044"/>
    <lineage>
        <taxon>Bacteria</taxon>
        <taxon>Bacillati</taxon>
        <taxon>Bacillota</taxon>
        <taxon>Clostridia</taxon>
        <taxon>Peptostreptococcales</taxon>
        <taxon>Anaerovoracaceae</taxon>
        <taxon>Sinanaerobacter</taxon>
    </lineage>
</organism>
<evidence type="ECO:0000256" key="1">
    <source>
        <dbReference type="ARBA" id="ARBA00022801"/>
    </source>
</evidence>
<dbReference type="Pfam" id="PF01734">
    <property type="entry name" value="Patatin"/>
    <property type="match status" value="1"/>
</dbReference>
<dbReference type="GO" id="GO:0016787">
    <property type="term" value="F:hydrolase activity"/>
    <property type="evidence" value="ECO:0007669"/>
    <property type="project" value="UniProtKB-UniRule"/>
</dbReference>
<feature type="active site" description="Nucleophile" evidence="4">
    <location>
        <position position="41"/>
    </location>
</feature>
<proteinExistence type="predicted"/>
<reference evidence="6" key="1">
    <citation type="submission" date="2021-04" db="EMBL/GenBank/DDBJ databases">
        <title>Sinoanaerobacter chloroacetimidivorans sp. nov., an obligate anaerobic bacterium isolated from anaerobic sludge.</title>
        <authorList>
            <person name="Bao Y."/>
        </authorList>
    </citation>
    <scope>NUCLEOTIDE SEQUENCE</scope>
    <source>
        <strain evidence="6">BAD-6</strain>
    </source>
</reference>
<dbReference type="GO" id="GO:0016042">
    <property type="term" value="P:lipid catabolic process"/>
    <property type="evidence" value="ECO:0007669"/>
    <property type="project" value="UniProtKB-UniRule"/>
</dbReference>
<feature type="domain" description="PNPLA" evidence="5">
    <location>
        <begin position="8"/>
        <end position="173"/>
    </location>
</feature>
<dbReference type="Gene3D" id="3.40.1090.10">
    <property type="entry name" value="Cytosolic phospholipase A2 catalytic domain"/>
    <property type="match status" value="2"/>
</dbReference>
<dbReference type="PROSITE" id="PS51635">
    <property type="entry name" value="PNPLA"/>
    <property type="match status" value="1"/>
</dbReference>
<keyword evidence="2 4" id="KW-0442">Lipid degradation</keyword>
<feature type="active site" description="Proton acceptor" evidence="4">
    <location>
        <position position="160"/>
    </location>
</feature>
<keyword evidence="3 4" id="KW-0443">Lipid metabolism</keyword>